<dbReference type="AlphaFoldDB" id="A0A1G6D4M8"/>
<keyword evidence="3 7" id="KW-0812">Transmembrane</keyword>
<evidence type="ECO:0000256" key="2">
    <source>
        <dbReference type="ARBA" id="ARBA00007862"/>
    </source>
</evidence>
<dbReference type="Gene3D" id="3.30.479.30">
    <property type="entry name" value="Band 7 domain"/>
    <property type="match status" value="1"/>
</dbReference>
<feature type="compositionally biased region" description="Low complexity" evidence="6">
    <location>
        <begin position="345"/>
        <end position="384"/>
    </location>
</feature>
<accession>A0A1G6D4M8</accession>
<evidence type="ECO:0000259" key="8">
    <source>
        <dbReference type="SMART" id="SM00244"/>
    </source>
</evidence>
<dbReference type="InterPro" id="IPR036013">
    <property type="entry name" value="Band_7/SPFH_dom_sf"/>
</dbReference>
<dbReference type="PANTHER" id="PTHR42911">
    <property type="entry name" value="MODULATOR OF FTSH PROTEASE HFLC"/>
    <property type="match status" value="1"/>
</dbReference>
<dbReference type="RefSeq" id="WP_090877388.1">
    <property type="nucleotide sequence ID" value="NZ_FMXQ01000006.1"/>
</dbReference>
<feature type="domain" description="Band 7" evidence="8">
    <location>
        <begin position="23"/>
        <end position="185"/>
    </location>
</feature>
<feature type="region of interest" description="Disordered" evidence="6">
    <location>
        <begin position="295"/>
        <end position="392"/>
    </location>
</feature>
<dbReference type="InterPro" id="IPR001107">
    <property type="entry name" value="Band_7"/>
</dbReference>
<feature type="compositionally biased region" description="Low complexity" evidence="6">
    <location>
        <begin position="310"/>
        <end position="338"/>
    </location>
</feature>
<dbReference type="GO" id="GO:0006508">
    <property type="term" value="P:proteolysis"/>
    <property type="evidence" value="ECO:0007669"/>
    <property type="project" value="UniProtKB-KW"/>
</dbReference>
<protein>
    <submittedName>
        <fullName evidence="9">Protease FtsH subunit HflC</fullName>
    </submittedName>
</protein>
<comment type="subcellular location">
    <subcellularLocation>
        <location evidence="1">Membrane</location>
        <topology evidence="1">Single-pass membrane protein</topology>
    </subcellularLocation>
</comment>
<evidence type="ECO:0000313" key="10">
    <source>
        <dbReference type="Proteomes" id="UP000199071"/>
    </source>
</evidence>
<organism evidence="9 10">
    <name type="scientific">Bauldia litoralis</name>
    <dbReference type="NCBI Taxonomy" id="665467"/>
    <lineage>
        <taxon>Bacteria</taxon>
        <taxon>Pseudomonadati</taxon>
        <taxon>Pseudomonadota</taxon>
        <taxon>Alphaproteobacteria</taxon>
        <taxon>Hyphomicrobiales</taxon>
        <taxon>Kaistiaceae</taxon>
        <taxon>Bauldia</taxon>
    </lineage>
</organism>
<sequence>MRRGLFGGIGLAIVVVIGIVLYLSFFIVDQTQQALVLRFGDPVDVVTTPGLNTKLPLIDDVIYLDKRILDLDSPPLEVIASDQKRLVVDAWGRYKIVDPLRFFQSVGSVTTAQQRLSVLLNSAVRQVLGDATFIQLVRDERADLMSRITQRVDREAQSFGIDFVDVKISRADLPEANSQAIYQRMQTERQREATELRALGEQQARRIRAEADRTATVIVAEAQQESERVRGGGEAERNDIFAKAFGADPDFFAFYRSMQAYENGLGGSSDTSLVISPDSEFFRFFNDASGLAMDPALINPPGPGAPAPAPTAEAPTPEDTATAEPVEPAAPAEPAPDAAMDDTAMDAAPDDATVPAADAPAMDAPAATGDEPAAAPTEDAATGEPADDVTIE</sequence>
<comment type="similarity">
    <text evidence="2">Belongs to the band 7/mec-2 family. HflC subfamily.</text>
</comment>
<dbReference type="GO" id="GO:0008233">
    <property type="term" value="F:peptidase activity"/>
    <property type="evidence" value="ECO:0007669"/>
    <property type="project" value="UniProtKB-KW"/>
</dbReference>
<keyword evidence="9" id="KW-0645">Protease</keyword>
<evidence type="ECO:0000256" key="3">
    <source>
        <dbReference type="ARBA" id="ARBA00022692"/>
    </source>
</evidence>
<dbReference type="Pfam" id="PF01145">
    <property type="entry name" value="Band_7"/>
    <property type="match status" value="1"/>
</dbReference>
<dbReference type="CDD" id="cd03405">
    <property type="entry name" value="SPFH_HflC"/>
    <property type="match status" value="1"/>
</dbReference>
<proteinExistence type="inferred from homology"/>
<keyword evidence="9" id="KW-0378">Hydrolase</keyword>
<name>A0A1G6D4M8_9HYPH</name>
<evidence type="ECO:0000256" key="6">
    <source>
        <dbReference type="SAM" id="MobiDB-lite"/>
    </source>
</evidence>
<keyword evidence="4 7" id="KW-1133">Transmembrane helix</keyword>
<dbReference type="Proteomes" id="UP000199071">
    <property type="component" value="Unassembled WGS sequence"/>
</dbReference>
<evidence type="ECO:0000256" key="4">
    <source>
        <dbReference type="ARBA" id="ARBA00022989"/>
    </source>
</evidence>
<gene>
    <name evidence="9" type="ORF">SAMN02982931_03013</name>
</gene>
<evidence type="ECO:0000313" key="9">
    <source>
        <dbReference type="EMBL" id="SDB40134.1"/>
    </source>
</evidence>
<dbReference type="GO" id="GO:0016020">
    <property type="term" value="C:membrane"/>
    <property type="evidence" value="ECO:0007669"/>
    <property type="project" value="UniProtKB-SubCell"/>
</dbReference>
<evidence type="ECO:0000256" key="5">
    <source>
        <dbReference type="ARBA" id="ARBA00023136"/>
    </source>
</evidence>
<dbReference type="InterPro" id="IPR010200">
    <property type="entry name" value="HflC"/>
</dbReference>
<keyword evidence="10" id="KW-1185">Reference proteome</keyword>
<evidence type="ECO:0000256" key="7">
    <source>
        <dbReference type="SAM" id="Phobius"/>
    </source>
</evidence>
<dbReference type="SUPFAM" id="SSF117892">
    <property type="entry name" value="Band 7/SPFH domain"/>
    <property type="match status" value="1"/>
</dbReference>
<dbReference type="OrthoDB" id="9812991at2"/>
<dbReference type="SMART" id="SM00244">
    <property type="entry name" value="PHB"/>
    <property type="match status" value="1"/>
</dbReference>
<keyword evidence="5 7" id="KW-0472">Membrane</keyword>
<dbReference type="STRING" id="665467.SAMN02982931_03013"/>
<reference evidence="9 10" key="1">
    <citation type="submission" date="2016-10" db="EMBL/GenBank/DDBJ databases">
        <authorList>
            <person name="de Groot N.N."/>
        </authorList>
    </citation>
    <scope>NUCLEOTIDE SEQUENCE [LARGE SCALE GENOMIC DNA]</scope>
    <source>
        <strain evidence="9 10">ATCC 35022</strain>
    </source>
</reference>
<feature type="transmembrane region" description="Helical" evidence="7">
    <location>
        <begin position="6"/>
        <end position="28"/>
    </location>
</feature>
<feature type="compositionally biased region" description="Pro residues" evidence="6">
    <location>
        <begin position="298"/>
        <end position="309"/>
    </location>
</feature>
<evidence type="ECO:0000256" key="1">
    <source>
        <dbReference type="ARBA" id="ARBA00004167"/>
    </source>
</evidence>
<dbReference type="EMBL" id="FMXQ01000006">
    <property type="protein sequence ID" value="SDB40134.1"/>
    <property type="molecule type" value="Genomic_DNA"/>
</dbReference>
<dbReference type="PANTHER" id="PTHR42911:SF1">
    <property type="entry name" value="MODULATOR OF FTSH PROTEASE HFLC"/>
    <property type="match status" value="1"/>
</dbReference>